<keyword evidence="4" id="KW-1185">Reference proteome</keyword>
<dbReference type="InterPro" id="IPR001763">
    <property type="entry name" value="Rhodanese-like_dom"/>
</dbReference>
<dbReference type="Pfam" id="PF00581">
    <property type="entry name" value="Rhodanese"/>
    <property type="match status" value="2"/>
</dbReference>
<proteinExistence type="predicted"/>
<dbReference type="GO" id="GO:0016740">
    <property type="term" value="F:transferase activity"/>
    <property type="evidence" value="ECO:0007669"/>
    <property type="project" value="UniProtKB-KW"/>
</dbReference>
<feature type="domain" description="Rhodanese" evidence="2">
    <location>
        <begin position="70"/>
        <end position="134"/>
    </location>
</feature>
<dbReference type="PROSITE" id="PS50206">
    <property type="entry name" value="RHODANESE_3"/>
    <property type="match status" value="3"/>
</dbReference>
<accession>A0A212SH83</accession>
<dbReference type="PANTHER" id="PTHR43855">
    <property type="entry name" value="THIOSULFATE SULFURTRANSFERASE"/>
    <property type="match status" value="1"/>
</dbReference>
<dbReference type="InterPro" id="IPR051126">
    <property type="entry name" value="Thiosulfate_sulfurtransferase"/>
</dbReference>
<dbReference type="Gene3D" id="3.40.250.10">
    <property type="entry name" value="Rhodanese-like domain"/>
    <property type="match status" value="3"/>
</dbReference>
<evidence type="ECO:0000313" key="4">
    <source>
        <dbReference type="Proteomes" id="UP000198418"/>
    </source>
</evidence>
<reference evidence="4" key="1">
    <citation type="submission" date="2017-06" db="EMBL/GenBank/DDBJ databases">
        <authorList>
            <person name="Varghese N."/>
            <person name="Submissions S."/>
        </authorList>
    </citation>
    <scope>NUCLEOTIDE SEQUENCE [LARGE SCALE GENOMIC DNA]</scope>
    <source>
        <strain evidence="4">DSM 137</strain>
    </source>
</reference>
<evidence type="ECO:0000313" key="3">
    <source>
        <dbReference type="EMBL" id="SNB84939.1"/>
    </source>
</evidence>
<dbReference type="PANTHER" id="PTHR43855:SF1">
    <property type="entry name" value="THIOSULFATE SULFURTRANSFERASE"/>
    <property type="match status" value="1"/>
</dbReference>
<name>A0A212SH83_RHOAC</name>
<feature type="domain" description="Rhodanese" evidence="2">
    <location>
        <begin position="303"/>
        <end position="325"/>
    </location>
</feature>
<dbReference type="Proteomes" id="UP000198418">
    <property type="component" value="Unassembled WGS sequence"/>
</dbReference>
<evidence type="ECO:0000259" key="2">
    <source>
        <dbReference type="PROSITE" id="PS50206"/>
    </source>
</evidence>
<dbReference type="EMBL" id="FYDG01000041">
    <property type="protein sequence ID" value="SNB84939.1"/>
    <property type="molecule type" value="Genomic_DNA"/>
</dbReference>
<evidence type="ECO:0000256" key="1">
    <source>
        <dbReference type="ARBA" id="ARBA00022737"/>
    </source>
</evidence>
<feature type="domain" description="Rhodanese" evidence="2">
    <location>
        <begin position="167"/>
        <end position="258"/>
    </location>
</feature>
<organism evidence="3 4">
    <name type="scientific">Rhodoblastus acidophilus</name>
    <name type="common">Rhodopseudomonas acidophila</name>
    <dbReference type="NCBI Taxonomy" id="1074"/>
    <lineage>
        <taxon>Bacteria</taxon>
        <taxon>Pseudomonadati</taxon>
        <taxon>Pseudomonadota</taxon>
        <taxon>Alphaproteobacteria</taxon>
        <taxon>Hyphomicrobiales</taxon>
        <taxon>Rhodoblastaceae</taxon>
        <taxon>Rhodoblastus</taxon>
    </lineage>
</organism>
<dbReference type="AlphaFoldDB" id="A0A212SH83"/>
<keyword evidence="1" id="KW-0677">Repeat</keyword>
<gene>
    <name evidence="3" type="ORF">SAMN06265338_1419</name>
</gene>
<protein>
    <submittedName>
        <fullName evidence="3">Rhodanese-related sulfurtransferase</fullName>
    </submittedName>
</protein>
<dbReference type="InterPro" id="IPR036873">
    <property type="entry name" value="Rhodanese-like_dom_sf"/>
</dbReference>
<dbReference type="SMART" id="SM00450">
    <property type="entry name" value="RHOD"/>
    <property type="match status" value="2"/>
</dbReference>
<keyword evidence="3" id="KW-0808">Transferase</keyword>
<sequence>MHAGGLGEADPLALEVGKSRDRGIFRHENGLRRGRGFFLRQIGQLGAGGLGEQRHGDPHARAHPLFAADLPLARIELDAFAKLPRRDAPIVAFDAGEGLAEKAARKLLALGYRNVAVFAGGLDGWRAAGGEVFRDVNVPSKAFGEWVEAELHTPSLPAEEVKARIDRGEDLVILDARRFDEYQTMSIPTATSVPGAELVLRAPALAPDPRRTIVVNCAGRTRSLIGAQSLVDEGLPNPVYDLRNGTIGWTRAGQALERGATRRFPDVSEALAGTAASRARKVADRNGVRRASLAQARDWARQQGRTTYLFDVRTPEEFEQGHLPGFRPTPGGQLV</sequence>
<dbReference type="SUPFAM" id="SSF52821">
    <property type="entry name" value="Rhodanese/Cell cycle control phosphatase"/>
    <property type="match status" value="3"/>
</dbReference>